<dbReference type="EMBL" id="PEIB01000028">
    <property type="protein sequence ID" value="RXJ71993.1"/>
    <property type="molecule type" value="Genomic_DNA"/>
</dbReference>
<dbReference type="AlphaFoldDB" id="A0A4Q0YNF0"/>
<dbReference type="InterPro" id="IPR029058">
    <property type="entry name" value="AB_hydrolase_fold"/>
</dbReference>
<dbReference type="Gene3D" id="3.40.50.1820">
    <property type="entry name" value="alpha/beta hydrolase"/>
    <property type="match status" value="1"/>
</dbReference>
<evidence type="ECO:0000313" key="1">
    <source>
        <dbReference type="EMBL" id="RXJ71993.1"/>
    </source>
</evidence>
<accession>A0A4Q0YNF0</accession>
<keyword evidence="2" id="KW-1185">Reference proteome</keyword>
<organism evidence="1 2">
    <name type="scientific">Veronia nyctiphanis</name>
    <dbReference type="NCBI Taxonomy" id="1278244"/>
    <lineage>
        <taxon>Bacteria</taxon>
        <taxon>Pseudomonadati</taxon>
        <taxon>Pseudomonadota</taxon>
        <taxon>Gammaproteobacteria</taxon>
        <taxon>Vibrionales</taxon>
        <taxon>Vibrionaceae</taxon>
        <taxon>Veronia</taxon>
    </lineage>
</organism>
<gene>
    <name evidence="1" type="ORF">CS022_18515</name>
</gene>
<sequence>MAALLLMLGGCTQLCVDEGIKPIFLPNYFNTGMDDKAYEALWQNDGPVQPYINLGLLPFIQRAETFELEGFPSGSKSGYKIIGHEGYEQLIHYIKVPNNSLARILPKGTVIMLQGWSGNWNKYQGNYLTPMAEHFRRLGYELLLINLRGHGLSEASSRTRPRVHMVLMMC</sequence>
<dbReference type="SUPFAM" id="SSF53474">
    <property type="entry name" value="alpha/beta-Hydrolases"/>
    <property type="match status" value="1"/>
</dbReference>
<comment type="caution">
    <text evidence="1">The sequence shown here is derived from an EMBL/GenBank/DDBJ whole genome shotgun (WGS) entry which is preliminary data.</text>
</comment>
<proteinExistence type="predicted"/>
<protein>
    <submittedName>
        <fullName evidence="1">Uncharacterized protein</fullName>
    </submittedName>
</protein>
<name>A0A4Q0YNF0_9GAMM</name>
<evidence type="ECO:0000313" key="2">
    <source>
        <dbReference type="Proteomes" id="UP000290287"/>
    </source>
</evidence>
<dbReference type="Proteomes" id="UP000290287">
    <property type="component" value="Unassembled WGS sequence"/>
</dbReference>
<reference evidence="1 2" key="1">
    <citation type="submission" date="2017-10" db="EMBL/GenBank/DDBJ databases">
        <title>Nyctiphanis sp. nov., isolated from the stomach of the euphausiid Nyctiphanes simplex (Hansen, 1911) in the Gulf of California.</title>
        <authorList>
            <person name="Gomez-Gil B."/>
            <person name="Aguilar-Mendez M."/>
            <person name="Lopez-Cortes A."/>
            <person name="Gomez-Gutierrez J."/>
            <person name="Roque A."/>
            <person name="Lang E."/>
            <person name="Gonzalez-Castillo A."/>
        </authorList>
    </citation>
    <scope>NUCLEOTIDE SEQUENCE [LARGE SCALE GENOMIC DNA]</scope>
    <source>
        <strain evidence="1 2">CAIM 600</strain>
    </source>
</reference>